<evidence type="ECO:0000313" key="9">
    <source>
        <dbReference type="Proteomes" id="UP000264310"/>
    </source>
</evidence>
<comment type="caution">
    <text evidence="8">The sequence shown here is derived from an EMBL/GenBank/DDBJ whole genome shotgun (WGS) entry which is preliminary data.</text>
</comment>
<dbReference type="AlphaFoldDB" id="A0A371X287"/>
<dbReference type="GO" id="GO:0015667">
    <property type="term" value="F:site-specific DNA-methyltransferase (cytosine-N4-specific) activity"/>
    <property type="evidence" value="ECO:0007669"/>
    <property type="project" value="UniProtKB-EC"/>
</dbReference>
<name>A0A371X287_9HYPH</name>
<evidence type="ECO:0000256" key="1">
    <source>
        <dbReference type="ARBA" id="ARBA00010203"/>
    </source>
</evidence>
<comment type="catalytic activity">
    <reaction evidence="7">
        <text>a 2'-deoxycytidine in DNA + S-adenosyl-L-methionine = an N(4)-methyl-2'-deoxycytidine in DNA + S-adenosyl-L-homocysteine + H(+)</text>
        <dbReference type="Rhea" id="RHEA:16857"/>
        <dbReference type="Rhea" id="RHEA-COMP:11369"/>
        <dbReference type="Rhea" id="RHEA-COMP:13674"/>
        <dbReference type="ChEBI" id="CHEBI:15378"/>
        <dbReference type="ChEBI" id="CHEBI:57856"/>
        <dbReference type="ChEBI" id="CHEBI:59789"/>
        <dbReference type="ChEBI" id="CHEBI:85452"/>
        <dbReference type="ChEBI" id="CHEBI:137933"/>
        <dbReference type="EC" id="2.1.1.113"/>
    </reaction>
</comment>
<evidence type="ECO:0000256" key="2">
    <source>
        <dbReference type="ARBA" id="ARBA00012185"/>
    </source>
</evidence>
<keyword evidence="3 8" id="KW-0489">Methyltransferase</keyword>
<dbReference type="RefSeq" id="WP_116683067.1">
    <property type="nucleotide sequence ID" value="NZ_QURL01000004.1"/>
</dbReference>
<evidence type="ECO:0000256" key="6">
    <source>
        <dbReference type="ARBA" id="ARBA00022747"/>
    </source>
</evidence>
<proteinExistence type="inferred from homology"/>
<evidence type="ECO:0000256" key="4">
    <source>
        <dbReference type="ARBA" id="ARBA00022679"/>
    </source>
</evidence>
<dbReference type="PROSITE" id="PS00093">
    <property type="entry name" value="N4_MTASE"/>
    <property type="match status" value="1"/>
</dbReference>
<keyword evidence="5" id="KW-0949">S-adenosyl-L-methionine</keyword>
<dbReference type="SUPFAM" id="SSF53335">
    <property type="entry name" value="S-adenosyl-L-methionine-dependent methyltransferases"/>
    <property type="match status" value="2"/>
</dbReference>
<dbReference type="Gene3D" id="3.40.50.150">
    <property type="entry name" value="Vaccinia Virus protein VP39"/>
    <property type="match status" value="2"/>
</dbReference>
<dbReference type="InterPro" id="IPR029063">
    <property type="entry name" value="SAM-dependent_MTases_sf"/>
</dbReference>
<dbReference type="GO" id="GO:0003677">
    <property type="term" value="F:DNA binding"/>
    <property type="evidence" value="ECO:0007669"/>
    <property type="project" value="InterPro"/>
</dbReference>
<sequence>MRDLFNQALLPSAGVSTKNPIRRSDNEFYRYYAGYPLDFATWALSELGLPSSAVIVDPWSGSGTTAAACAHAGTSCYGYDINPVMVHLGRARVALDTDFEEAAEIISNTKDLLRCRGVTEFREIGHAFREIPVTNETAHSVAIAALFPFARSQLEQWRSRNPSWYSRHSTFEGLQVEAGAVCDNWIKLLKTLKQWRSVSEKSPGCAIVIERGDSRKAIGRFNTFDGVLTSPPYLTRLDYVHATLPEFLLLRDFDLAPDIQRLRRSMLGSPLTSERPAQSIERLPDDVRGVLERIKRHASKASSTYYLRFFATYFVDLQASIRNIGNALKSGGSGCIVAQPTSYKDITIDLPDLIASLANQFGLFEYSRYTFDSRRSMSLVNTRAHANARLPKAESAVFFRKE</sequence>
<comment type="similarity">
    <text evidence="1">Belongs to the N(4)/N(6)-methyltransferase family. N(4) subfamily.</text>
</comment>
<dbReference type="Proteomes" id="UP000264310">
    <property type="component" value="Unassembled WGS sequence"/>
</dbReference>
<protein>
    <recommendedName>
        <fullName evidence="2">site-specific DNA-methyltransferase (cytosine-N(4)-specific)</fullName>
        <ecNumber evidence="2">2.1.1.113</ecNumber>
    </recommendedName>
</protein>
<gene>
    <name evidence="8" type="ORF">DYI37_09800</name>
</gene>
<evidence type="ECO:0000256" key="3">
    <source>
        <dbReference type="ARBA" id="ARBA00022603"/>
    </source>
</evidence>
<dbReference type="GO" id="GO:0032259">
    <property type="term" value="P:methylation"/>
    <property type="evidence" value="ECO:0007669"/>
    <property type="project" value="UniProtKB-KW"/>
</dbReference>
<dbReference type="InterPro" id="IPR017985">
    <property type="entry name" value="MeTrfase_CN4_CS"/>
</dbReference>
<dbReference type="EMBL" id="QURL01000004">
    <property type="protein sequence ID" value="RFC63338.1"/>
    <property type="molecule type" value="Genomic_DNA"/>
</dbReference>
<dbReference type="OrthoDB" id="8901552at2"/>
<dbReference type="GO" id="GO:0009307">
    <property type="term" value="P:DNA restriction-modification system"/>
    <property type="evidence" value="ECO:0007669"/>
    <property type="project" value="UniProtKB-KW"/>
</dbReference>
<keyword evidence="9" id="KW-1185">Reference proteome</keyword>
<reference evidence="8 9" key="1">
    <citation type="submission" date="2018-08" db="EMBL/GenBank/DDBJ databases">
        <title>Fulvimarina sp. 85, whole genome shotgun sequence.</title>
        <authorList>
            <person name="Tuo L."/>
        </authorList>
    </citation>
    <scope>NUCLEOTIDE SEQUENCE [LARGE SCALE GENOMIC DNA]</scope>
    <source>
        <strain evidence="8 9">85</strain>
    </source>
</reference>
<dbReference type="EC" id="2.1.1.113" evidence="2"/>
<evidence type="ECO:0000256" key="5">
    <source>
        <dbReference type="ARBA" id="ARBA00022691"/>
    </source>
</evidence>
<evidence type="ECO:0000256" key="7">
    <source>
        <dbReference type="ARBA" id="ARBA00049120"/>
    </source>
</evidence>
<evidence type="ECO:0000313" key="8">
    <source>
        <dbReference type="EMBL" id="RFC63338.1"/>
    </source>
</evidence>
<keyword evidence="6" id="KW-0680">Restriction system</keyword>
<accession>A0A371X287</accession>
<organism evidence="8 9">
    <name type="scientific">Fulvimarina endophytica</name>
    <dbReference type="NCBI Taxonomy" id="2293836"/>
    <lineage>
        <taxon>Bacteria</taxon>
        <taxon>Pseudomonadati</taxon>
        <taxon>Pseudomonadota</taxon>
        <taxon>Alphaproteobacteria</taxon>
        <taxon>Hyphomicrobiales</taxon>
        <taxon>Aurantimonadaceae</taxon>
        <taxon>Fulvimarina</taxon>
    </lineage>
</organism>
<keyword evidence="4 8" id="KW-0808">Transferase</keyword>